<dbReference type="AlphaFoldDB" id="A0A371CHJ6"/>
<protein>
    <submittedName>
        <fullName evidence="2">Uncharacterized protein</fullName>
    </submittedName>
</protein>
<accession>A0A371CHJ6</accession>
<evidence type="ECO:0000313" key="2">
    <source>
        <dbReference type="EMBL" id="RDX39757.1"/>
    </source>
</evidence>
<sequence length="128" mass="14010">MAVTNRVRNGGPVAAHHQRVSMLVSNAYIVSPRQTMTGLLTCRKDSPTTISRYSVPPAHCVVGCTQSGQLVWISPIFYHPLVRLRAPRPPVGSQQPVGAHFATPQKKRAPRKDSAMWHAGMPSYVVSN</sequence>
<feature type="region of interest" description="Disordered" evidence="1">
    <location>
        <begin position="89"/>
        <end position="115"/>
    </location>
</feature>
<dbReference type="EMBL" id="KZ857655">
    <property type="protein sequence ID" value="RDX39757.1"/>
    <property type="molecule type" value="Genomic_DNA"/>
</dbReference>
<name>A0A371CHJ6_9APHY</name>
<gene>
    <name evidence="2" type="ORF">OH76DRAFT_538993</name>
</gene>
<evidence type="ECO:0000256" key="1">
    <source>
        <dbReference type="SAM" id="MobiDB-lite"/>
    </source>
</evidence>
<keyword evidence="3" id="KW-1185">Reference proteome</keyword>
<dbReference type="Proteomes" id="UP000256964">
    <property type="component" value="Unassembled WGS sequence"/>
</dbReference>
<reference evidence="2 3" key="1">
    <citation type="journal article" date="2018" name="Biotechnol. Biofuels">
        <title>Integrative visual omics of the white-rot fungus Polyporus brumalis exposes the biotechnological potential of its oxidative enzymes for delignifying raw plant biomass.</title>
        <authorList>
            <person name="Miyauchi S."/>
            <person name="Rancon A."/>
            <person name="Drula E."/>
            <person name="Hage H."/>
            <person name="Chaduli D."/>
            <person name="Favel A."/>
            <person name="Grisel S."/>
            <person name="Henrissat B."/>
            <person name="Herpoel-Gimbert I."/>
            <person name="Ruiz-Duenas F.J."/>
            <person name="Chevret D."/>
            <person name="Hainaut M."/>
            <person name="Lin J."/>
            <person name="Wang M."/>
            <person name="Pangilinan J."/>
            <person name="Lipzen A."/>
            <person name="Lesage-Meessen L."/>
            <person name="Navarro D."/>
            <person name="Riley R."/>
            <person name="Grigoriev I.V."/>
            <person name="Zhou S."/>
            <person name="Raouche S."/>
            <person name="Rosso M.N."/>
        </authorList>
    </citation>
    <scope>NUCLEOTIDE SEQUENCE [LARGE SCALE GENOMIC DNA]</scope>
    <source>
        <strain evidence="2 3">BRFM 1820</strain>
    </source>
</reference>
<proteinExistence type="predicted"/>
<evidence type="ECO:0000313" key="3">
    <source>
        <dbReference type="Proteomes" id="UP000256964"/>
    </source>
</evidence>
<organism evidence="2 3">
    <name type="scientific">Lentinus brumalis</name>
    <dbReference type="NCBI Taxonomy" id="2498619"/>
    <lineage>
        <taxon>Eukaryota</taxon>
        <taxon>Fungi</taxon>
        <taxon>Dikarya</taxon>
        <taxon>Basidiomycota</taxon>
        <taxon>Agaricomycotina</taxon>
        <taxon>Agaricomycetes</taxon>
        <taxon>Polyporales</taxon>
        <taxon>Polyporaceae</taxon>
        <taxon>Lentinus</taxon>
    </lineage>
</organism>